<organism evidence="2 3">
    <name type="scientific">Eschrichtius robustus</name>
    <name type="common">California gray whale</name>
    <name type="synonym">Eschrichtius gibbosus</name>
    <dbReference type="NCBI Taxonomy" id="9764"/>
    <lineage>
        <taxon>Eukaryota</taxon>
        <taxon>Metazoa</taxon>
        <taxon>Chordata</taxon>
        <taxon>Craniata</taxon>
        <taxon>Vertebrata</taxon>
        <taxon>Euteleostomi</taxon>
        <taxon>Mammalia</taxon>
        <taxon>Eutheria</taxon>
        <taxon>Laurasiatheria</taxon>
        <taxon>Artiodactyla</taxon>
        <taxon>Whippomorpha</taxon>
        <taxon>Cetacea</taxon>
        <taxon>Mysticeti</taxon>
        <taxon>Eschrichtiidae</taxon>
        <taxon>Eschrichtius</taxon>
    </lineage>
</organism>
<proteinExistence type="predicted"/>
<accession>A0AB34I893</accession>
<comment type="caution">
    <text evidence="2">The sequence shown here is derived from an EMBL/GenBank/DDBJ whole genome shotgun (WGS) entry which is preliminary data.</text>
</comment>
<evidence type="ECO:0000313" key="2">
    <source>
        <dbReference type="EMBL" id="KAJ8798814.1"/>
    </source>
</evidence>
<feature type="region of interest" description="Disordered" evidence="1">
    <location>
        <begin position="96"/>
        <end position="190"/>
    </location>
</feature>
<name>A0AB34I893_ESCRO</name>
<feature type="compositionally biased region" description="Pro residues" evidence="1">
    <location>
        <begin position="181"/>
        <end position="190"/>
    </location>
</feature>
<reference evidence="2 3" key="1">
    <citation type="submission" date="2022-11" db="EMBL/GenBank/DDBJ databases">
        <title>Whole genome sequence of Eschrichtius robustus ER-17-0199.</title>
        <authorList>
            <person name="Bruniche-Olsen A."/>
            <person name="Black A.N."/>
            <person name="Fields C.J."/>
            <person name="Walden K."/>
            <person name="Dewoody J.A."/>
        </authorList>
    </citation>
    <scope>NUCLEOTIDE SEQUENCE [LARGE SCALE GENOMIC DNA]</scope>
    <source>
        <strain evidence="2">ER-17-0199</strain>
        <tissue evidence="2">Blubber</tissue>
    </source>
</reference>
<evidence type="ECO:0000313" key="3">
    <source>
        <dbReference type="Proteomes" id="UP001159641"/>
    </source>
</evidence>
<keyword evidence="3" id="KW-1185">Reference proteome</keyword>
<gene>
    <name evidence="2" type="ORF">J1605_016617</name>
</gene>
<protein>
    <submittedName>
        <fullName evidence="2">Uncharacterized protein</fullName>
    </submittedName>
</protein>
<dbReference type="Proteomes" id="UP001159641">
    <property type="component" value="Unassembled WGS sequence"/>
</dbReference>
<dbReference type="EMBL" id="JAIQCJ010000020">
    <property type="protein sequence ID" value="KAJ8798814.1"/>
    <property type="molecule type" value="Genomic_DNA"/>
</dbReference>
<feature type="compositionally biased region" description="Gly residues" evidence="1">
    <location>
        <begin position="110"/>
        <end position="119"/>
    </location>
</feature>
<dbReference type="AlphaFoldDB" id="A0AB34I893"/>
<feature type="compositionally biased region" description="Gly residues" evidence="1">
    <location>
        <begin position="160"/>
        <end position="174"/>
    </location>
</feature>
<sequence length="190" mass="19063">MQPCKEFYKSPLGNVGTLPGQDFSHSTPEFPGAGADPHSFLLGYLRHRRPFLYSAEACGLAPRGRALGAAATAASLAGGIPPLEGEQSWTITQVSKAEVGQDSGPRRGARGLGSWGAGPPGAARSPARRRLGESSSAPRGPGPLFGALITRERLPRGFCGRTGAGGLAAGGSSGLGLATSPPSPPPAAGG</sequence>
<evidence type="ECO:0000256" key="1">
    <source>
        <dbReference type="SAM" id="MobiDB-lite"/>
    </source>
</evidence>